<reference evidence="1 2" key="1">
    <citation type="journal article" date="2011" name="J. Bacteriol.">
        <title>Draft genome sequence of the marine bacterium Streptomyces griseoaurantiacus M045, which produces novel manumycin-type antibiotics with a pABA core component.</title>
        <authorList>
            <person name="Li F."/>
            <person name="Jiang P."/>
            <person name="Zheng H."/>
            <person name="Wang S."/>
            <person name="Zhao G."/>
            <person name="Qin S."/>
            <person name="Liu Z."/>
        </authorList>
    </citation>
    <scope>NUCLEOTIDE SEQUENCE [LARGE SCALE GENOMIC DNA]</scope>
    <source>
        <strain evidence="1 2">M045</strain>
    </source>
</reference>
<proteinExistence type="predicted"/>
<organism evidence="1 2">
    <name type="scientific">Streptomyces griseoaurantiacus M045</name>
    <dbReference type="NCBI Taxonomy" id="996637"/>
    <lineage>
        <taxon>Bacteria</taxon>
        <taxon>Bacillati</taxon>
        <taxon>Actinomycetota</taxon>
        <taxon>Actinomycetes</taxon>
        <taxon>Kitasatosporales</taxon>
        <taxon>Streptomycetaceae</taxon>
        <taxon>Streptomyces</taxon>
        <taxon>Streptomyces aurantiacus group</taxon>
    </lineage>
</organism>
<evidence type="ECO:0000313" key="2">
    <source>
        <dbReference type="Proteomes" id="UP000003022"/>
    </source>
</evidence>
<dbReference type="EMBL" id="AEYX01000039">
    <property type="protein sequence ID" value="EGG45627.1"/>
    <property type="molecule type" value="Genomic_DNA"/>
</dbReference>
<sequence>MAGCPVRRVGQQRMSWEVRVPQQTSGSGAQEGRAIDLHLLDGPL</sequence>
<gene>
    <name evidence="1" type="ORF">SGM_3715</name>
</gene>
<evidence type="ECO:0000313" key="1">
    <source>
        <dbReference type="EMBL" id="EGG45627.1"/>
    </source>
</evidence>
<comment type="caution">
    <text evidence="1">The sequence shown here is derived from an EMBL/GenBank/DDBJ whole genome shotgun (WGS) entry which is preliminary data.</text>
</comment>
<keyword evidence="2" id="KW-1185">Reference proteome</keyword>
<dbReference type="Proteomes" id="UP000003022">
    <property type="component" value="Unassembled WGS sequence"/>
</dbReference>
<dbReference type="AlphaFoldDB" id="F3NKQ1"/>
<dbReference type="STRING" id="996637.SGM_3715"/>
<name>F3NKQ1_9ACTN</name>
<protein>
    <submittedName>
        <fullName evidence="1">Uncharacterized protein</fullName>
    </submittedName>
</protein>
<accession>F3NKQ1</accession>